<dbReference type="InterPro" id="IPR006311">
    <property type="entry name" value="TAT_signal"/>
</dbReference>
<feature type="chain" id="PRO_5045579313" evidence="4">
    <location>
        <begin position="31"/>
        <end position="410"/>
    </location>
</feature>
<keyword evidence="7" id="KW-1185">Reference proteome</keyword>
<evidence type="ECO:0000256" key="3">
    <source>
        <dbReference type="ARBA" id="ARBA00022970"/>
    </source>
</evidence>
<evidence type="ECO:0000313" key="7">
    <source>
        <dbReference type="Proteomes" id="UP000630805"/>
    </source>
</evidence>
<dbReference type="Pfam" id="PF13458">
    <property type="entry name" value="Peripla_BP_6"/>
    <property type="match status" value="1"/>
</dbReference>
<keyword evidence="3" id="KW-0813">Transport</keyword>
<feature type="domain" description="Leucine-binding protein" evidence="5">
    <location>
        <begin position="34"/>
        <end position="342"/>
    </location>
</feature>
<evidence type="ECO:0000256" key="4">
    <source>
        <dbReference type="SAM" id="SignalP"/>
    </source>
</evidence>
<name>A0ABX2PWK6_9RHOB</name>
<gene>
    <name evidence="6" type="ORF">HW561_22755</name>
</gene>
<dbReference type="RefSeq" id="WP_176867644.1">
    <property type="nucleotide sequence ID" value="NZ_JABXWT010000035.1"/>
</dbReference>
<organism evidence="6 7">
    <name type="scientific">Ruegeria haliotis</name>
    <dbReference type="NCBI Taxonomy" id="2747601"/>
    <lineage>
        <taxon>Bacteria</taxon>
        <taxon>Pseudomonadati</taxon>
        <taxon>Pseudomonadota</taxon>
        <taxon>Alphaproteobacteria</taxon>
        <taxon>Rhodobacterales</taxon>
        <taxon>Roseobacteraceae</taxon>
        <taxon>Ruegeria</taxon>
    </lineage>
</organism>
<dbReference type="EMBL" id="JABXWT010000035">
    <property type="protein sequence ID" value="NVO58603.1"/>
    <property type="molecule type" value="Genomic_DNA"/>
</dbReference>
<evidence type="ECO:0000256" key="1">
    <source>
        <dbReference type="ARBA" id="ARBA00010062"/>
    </source>
</evidence>
<dbReference type="PROSITE" id="PS51318">
    <property type="entry name" value="TAT"/>
    <property type="match status" value="1"/>
</dbReference>
<dbReference type="Gene3D" id="3.40.50.2300">
    <property type="match status" value="2"/>
</dbReference>
<accession>A0ABX2PWK6</accession>
<protein>
    <submittedName>
        <fullName evidence="6">ABC transporter substrate-binding protein</fullName>
    </submittedName>
</protein>
<dbReference type="InterPro" id="IPR051010">
    <property type="entry name" value="BCAA_transport"/>
</dbReference>
<dbReference type="NCBIfam" id="TIGR01409">
    <property type="entry name" value="TAT_signal_seq"/>
    <property type="match status" value="1"/>
</dbReference>
<dbReference type="SUPFAM" id="SSF53822">
    <property type="entry name" value="Periplasmic binding protein-like I"/>
    <property type="match status" value="1"/>
</dbReference>
<evidence type="ECO:0000313" key="6">
    <source>
        <dbReference type="EMBL" id="NVO58603.1"/>
    </source>
</evidence>
<evidence type="ECO:0000256" key="2">
    <source>
        <dbReference type="ARBA" id="ARBA00022729"/>
    </source>
</evidence>
<dbReference type="PANTHER" id="PTHR30483:SF6">
    <property type="entry name" value="PERIPLASMIC BINDING PROTEIN OF ABC TRANSPORTER FOR NATURAL AMINO ACIDS"/>
    <property type="match status" value="1"/>
</dbReference>
<dbReference type="InterPro" id="IPR019546">
    <property type="entry name" value="TAT_signal_bac_arc"/>
</dbReference>
<evidence type="ECO:0000259" key="5">
    <source>
        <dbReference type="Pfam" id="PF13458"/>
    </source>
</evidence>
<dbReference type="InterPro" id="IPR028082">
    <property type="entry name" value="Peripla_BP_I"/>
</dbReference>
<dbReference type="PANTHER" id="PTHR30483">
    <property type="entry name" value="LEUCINE-SPECIFIC-BINDING PROTEIN"/>
    <property type="match status" value="1"/>
</dbReference>
<proteinExistence type="inferred from homology"/>
<sequence length="410" mass="42506">MTKLIMNRRRFLGTTAAGVAASTLALPALAQNAPVKFGMITPLTGGGASYGPNIVKAAQAIAGQINAAGGILDGRQIEIIAEDSETNPTAAVRAARKLLDVDQVNAIVGMWGSGPTLAVKPLAIEKGVSISCLGAADAITEGDHGGLIWRFQATGREWGVPPAKAMLAAGHKKVGILAVQTAFTQSMIGPFVETIEAGGGEVVVQAEVKPDQPNFRAEVDKVMGEDVTAVFLPAYVTQFTSIAKEWFRGGYDAELYTLTIAASAGVNGGGKFIEAVGAEVGEGINHLQATNDSSSAAYKEFEGLMGVEPGTFLPFSALCADSMAVHVAAMEKAGTPDATIYTKEILGITNAGGEQVGGALNLLEAIRAGKDVDYTGYGMDVAFHPDGNLKDRPFAHFVIKDGKDVELGTI</sequence>
<reference evidence="6 7" key="1">
    <citation type="submission" date="2020-06" db="EMBL/GenBank/DDBJ databases">
        <authorList>
            <person name="Cao W.R."/>
        </authorList>
    </citation>
    <scope>NUCLEOTIDE SEQUENCE [LARGE SCALE GENOMIC DNA]</scope>
    <source>
        <strain evidence="6 7">B1Z28</strain>
    </source>
</reference>
<feature type="signal peptide" evidence="4">
    <location>
        <begin position="1"/>
        <end position="30"/>
    </location>
</feature>
<comment type="similarity">
    <text evidence="1">Belongs to the leucine-binding protein family.</text>
</comment>
<comment type="caution">
    <text evidence="6">The sequence shown here is derived from an EMBL/GenBank/DDBJ whole genome shotgun (WGS) entry which is preliminary data.</text>
</comment>
<keyword evidence="3" id="KW-0029">Amino-acid transport</keyword>
<dbReference type="InterPro" id="IPR028081">
    <property type="entry name" value="Leu-bd"/>
</dbReference>
<dbReference type="Proteomes" id="UP000630805">
    <property type="component" value="Unassembled WGS sequence"/>
</dbReference>
<keyword evidence="2 4" id="KW-0732">Signal</keyword>